<evidence type="ECO:0000313" key="1">
    <source>
        <dbReference type="EMBL" id="AVK06934.1"/>
    </source>
</evidence>
<keyword evidence="2" id="KW-1185">Reference proteome</keyword>
<name>A0A2R3IYC4_9PSED</name>
<dbReference type="RefSeq" id="WP_123809540.1">
    <property type="nucleotide sequence ID" value="NZ_CP027169.1"/>
</dbReference>
<accession>A0A2R3IYC4</accession>
<reference evidence="1 2" key="1">
    <citation type="submission" date="2018-02" db="EMBL/GenBank/DDBJ databases">
        <title>FDA/CDC Antimicrobial Resistant Isolate Bank Genome Sequencing.</title>
        <authorList>
            <person name="Benahmed F.H."/>
            <person name="Lutgring J.D."/>
            <person name="Yoo B."/>
            <person name="Machado M."/>
            <person name="Brown A."/>
            <person name="McAllister G."/>
            <person name="Perry A."/>
            <person name="Halpin A.L."/>
            <person name="Vavikolanu K."/>
            <person name="Ott S."/>
            <person name="Zhao X."/>
            <person name="Tallon L.J."/>
            <person name="Sadzewicz L."/>
            <person name="Aluvathingal J."/>
            <person name="Nadendla S."/>
            <person name="Voskania-kordi A."/>
            <person name="Simonyan V."/>
            <person name="Patel J."/>
            <person name="Shawar R.M."/>
        </authorList>
    </citation>
    <scope>NUCLEOTIDE SEQUENCE [LARGE SCALE GENOMIC DNA]</scope>
    <source>
        <strain evidence="1 2">AR_0356</strain>
    </source>
</reference>
<proteinExistence type="predicted"/>
<organism evidence="1 2">
    <name type="scientific">Pseudomonas paraeruginosa</name>
    <dbReference type="NCBI Taxonomy" id="2994495"/>
    <lineage>
        <taxon>Bacteria</taxon>
        <taxon>Pseudomonadati</taxon>
        <taxon>Pseudomonadota</taxon>
        <taxon>Gammaproteobacteria</taxon>
        <taxon>Pseudomonadales</taxon>
        <taxon>Pseudomonadaceae</taxon>
        <taxon>Pseudomonas</taxon>
    </lineage>
</organism>
<dbReference type="EMBL" id="CP027169">
    <property type="protein sequence ID" value="AVK06934.1"/>
    <property type="molecule type" value="Genomic_DNA"/>
</dbReference>
<gene>
    <name evidence="1" type="ORF">CSB93_4078</name>
</gene>
<dbReference type="Proteomes" id="UP000238390">
    <property type="component" value="Chromosome"/>
</dbReference>
<sequence>MSLKVELASVPDRDDLVAEIWQEDEMVAEIQRAPDGRFVLELYPSPNQQPWSLDFECWMAALSEAKRRLV</sequence>
<evidence type="ECO:0000313" key="2">
    <source>
        <dbReference type="Proteomes" id="UP000238390"/>
    </source>
</evidence>
<dbReference type="AlphaFoldDB" id="A0A2R3IYC4"/>
<protein>
    <submittedName>
        <fullName evidence="1">Uncharacterized protein</fullName>
    </submittedName>
</protein>